<dbReference type="EMBL" id="CP060633">
    <property type="protein sequence ID" value="QNM03380.1"/>
    <property type="molecule type" value="Genomic_DNA"/>
</dbReference>
<organism evidence="2 3">
    <name type="scientific">Simiaoa sunii</name>
    <dbReference type="NCBI Taxonomy" id="2763672"/>
    <lineage>
        <taxon>Bacteria</taxon>
        <taxon>Bacillati</taxon>
        <taxon>Bacillota</taxon>
        <taxon>Clostridia</taxon>
        <taxon>Lachnospirales</taxon>
        <taxon>Lachnospiraceae</taxon>
        <taxon>Simiaoa</taxon>
    </lineage>
</organism>
<dbReference type="PANTHER" id="PTHR37301:SF1">
    <property type="entry name" value="DNA-BINDING PROTEIN"/>
    <property type="match status" value="1"/>
</dbReference>
<dbReference type="AlphaFoldDB" id="A0A7G9FXU8"/>
<evidence type="ECO:0000313" key="3">
    <source>
        <dbReference type="Proteomes" id="UP000515981"/>
    </source>
</evidence>
<dbReference type="SUPFAM" id="SSF47413">
    <property type="entry name" value="lambda repressor-like DNA-binding domains"/>
    <property type="match status" value="1"/>
</dbReference>
<reference evidence="2 3" key="1">
    <citation type="submission" date="2020-08" db="EMBL/GenBank/DDBJ databases">
        <authorList>
            <person name="Liu C."/>
            <person name="Sun Q."/>
        </authorList>
    </citation>
    <scope>NUCLEOTIDE SEQUENCE [LARGE SCALE GENOMIC DNA]</scope>
    <source>
        <strain evidence="2 3">NSJ-8</strain>
    </source>
</reference>
<sequence>MDVSYNKFFKMLIDRKMKKKDICEQAGIATSTMAKMAKDENVSLDVLARICRALDCTMDDILDVLPAENEK</sequence>
<name>A0A7G9FXU8_9FIRM</name>
<dbReference type="Gene3D" id="1.10.260.40">
    <property type="entry name" value="lambda repressor-like DNA-binding domains"/>
    <property type="match status" value="1"/>
</dbReference>
<dbReference type="InterPro" id="IPR010982">
    <property type="entry name" value="Lambda_DNA-bd_dom_sf"/>
</dbReference>
<keyword evidence="3" id="KW-1185">Reference proteome</keyword>
<dbReference type="Proteomes" id="UP000515981">
    <property type="component" value="Chromosome"/>
</dbReference>
<dbReference type="GO" id="GO:0003677">
    <property type="term" value="F:DNA binding"/>
    <property type="evidence" value="ECO:0007669"/>
    <property type="project" value="InterPro"/>
</dbReference>
<dbReference type="PANTHER" id="PTHR37301">
    <property type="entry name" value="DNA-BINDING PROTEIN-RELATED"/>
    <property type="match status" value="1"/>
</dbReference>
<feature type="domain" description="HTH cro/C1-type" evidence="1">
    <location>
        <begin position="15"/>
        <end position="61"/>
    </location>
</feature>
<dbReference type="PROSITE" id="PS50943">
    <property type="entry name" value="HTH_CROC1"/>
    <property type="match status" value="1"/>
</dbReference>
<evidence type="ECO:0000313" key="2">
    <source>
        <dbReference type="EMBL" id="QNM03380.1"/>
    </source>
</evidence>
<dbReference type="Pfam" id="PF13443">
    <property type="entry name" value="HTH_26"/>
    <property type="match status" value="1"/>
</dbReference>
<evidence type="ECO:0000259" key="1">
    <source>
        <dbReference type="PROSITE" id="PS50943"/>
    </source>
</evidence>
<protein>
    <submittedName>
        <fullName evidence="2">Helix-turn-helix transcriptional regulator</fullName>
    </submittedName>
</protein>
<proteinExistence type="predicted"/>
<dbReference type="KEGG" id="ssun:H9Q77_04455"/>
<accession>A0A7G9FXU8</accession>
<dbReference type="InterPro" id="IPR001387">
    <property type="entry name" value="Cro/C1-type_HTH"/>
</dbReference>
<gene>
    <name evidence="2" type="ORF">H9Q77_04455</name>
</gene>
<dbReference type="RefSeq" id="WP_118545511.1">
    <property type="nucleotide sequence ID" value="NZ_CP060633.1"/>
</dbReference>
<dbReference type="SMART" id="SM00530">
    <property type="entry name" value="HTH_XRE"/>
    <property type="match status" value="1"/>
</dbReference>